<keyword evidence="2" id="KW-0732">Signal</keyword>
<dbReference type="GO" id="GO:0008745">
    <property type="term" value="F:N-acetylmuramoyl-L-alanine amidase activity"/>
    <property type="evidence" value="ECO:0007669"/>
    <property type="project" value="InterPro"/>
</dbReference>
<dbReference type="SUPFAM" id="SSF55383">
    <property type="entry name" value="Copper amine oxidase, domain N"/>
    <property type="match status" value="1"/>
</dbReference>
<dbReference type="Gene3D" id="3.40.630.40">
    <property type="entry name" value="Zn-dependent exopeptidases"/>
    <property type="match status" value="1"/>
</dbReference>
<evidence type="ECO:0000259" key="3">
    <source>
        <dbReference type="SMART" id="SM00646"/>
    </source>
</evidence>
<feature type="chain" id="PRO_5020788960" evidence="2">
    <location>
        <begin position="24"/>
        <end position="352"/>
    </location>
</feature>
<evidence type="ECO:0000256" key="2">
    <source>
        <dbReference type="SAM" id="SignalP"/>
    </source>
</evidence>
<dbReference type="InterPro" id="IPR036582">
    <property type="entry name" value="Mao_N_sf"/>
</dbReference>
<proteinExistence type="predicted"/>
<dbReference type="Pfam" id="PF07833">
    <property type="entry name" value="Cu_amine_oxidN1"/>
    <property type="match status" value="1"/>
</dbReference>
<dbReference type="Proteomes" id="UP000289166">
    <property type="component" value="Unassembled WGS sequence"/>
</dbReference>
<dbReference type="OrthoDB" id="9806267at2"/>
<accession>A0A4Q0I6D5</accession>
<reference evidence="5" key="1">
    <citation type="submission" date="2018-11" db="EMBL/GenBank/DDBJ databases">
        <title>Genome sequencing of a novel mesophilic and cellulolytic organism within the genus Hungateiclostridium.</title>
        <authorList>
            <person name="Rettenmaier R."/>
            <person name="Liebl W."/>
            <person name="Zverlov V."/>
        </authorList>
    </citation>
    <scope>NUCLEOTIDE SEQUENCE [LARGE SCALE GENOMIC DNA]</scope>
    <source>
        <strain evidence="5">N2K1</strain>
    </source>
</reference>
<dbReference type="Pfam" id="PF01520">
    <property type="entry name" value="Amidase_3"/>
    <property type="match status" value="1"/>
</dbReference>
<keyword evidence="1" id="KW-0378">Hydrolase</keyword>
<dbReference type="AlphaFoldDB" id="A0A4Q0I6D5"/>
<evidence type="ECO:0000313" key="5">
    <source>
        <dbReference type="Proteomes" id="UP000289166"/>
    </source>
</evidence>
<dbReference type="CDD" id="cd02696">
    <property type="entry name" value="MurNAc-LAA"/>
    <property type="match status" value="1"/>
</dbReference>
<dbReference type="SUPFAM" id="SSF53187">
    <property type="entry name" value="Zn-dependent exopeptidases"/>
    <property type="match status" value="1"/>
</dbReference>
<dbReference type="InterPro" id="IPR050695">
    <property type="entry name" value="N-acetylmuramoyl_amidase_3"/>
</dbReference>
<dbReference type="PANTHER" id="PTHR30404">
    <property type="entry name" value="N-ACETYLMURAMOYL-L-ALANINE AMIDASE"/>
    <property type="match status" value="1"/>
</dbReference>
<feature type="domain" description="MurNAc-LAA" evidence="3">
    <location>
        <begin position="228"/>
        <end position="344"/>
    </location>
</feature>
<gene>
    <name evidence="4" type="ORF">EFD62_05880</name>
</gene>
<protein>
    <submittedName>
        <fullName evidence="4">N-acetylmuramoyl-L-alanine amidase</fullName>
    </submittedName>
</protein>
<dbReference type="PANTHER" id="PTHR30404:SF0">
    <property type="entry name" value="N-ACETYLMURAMOYL-L-ALANINE AMIDASE AMIC"/>
    <property type="match status" value="1"/>
</dbReference>
<keyword evidence="5" id="KW-1185">Reference proteome</keyword>
<dbReference type="Gene3D" id="3.30.457.10">
    <property type="entry name" value="Copper amine oxidase-like, N-terminal domain"/>
    <property type="match status" value="1"/>
</dbReference>
<dbReference type="RefSeq" id="WP_069193476.1">
    <property type="nucleotide sequence ID" value="NZ_RLII01000004.1"/>
</dbReference>
<dbReference type="EMBL" id="RLII01000004">
    <property type="protein sequence ID" value="RXE59838.1"/>
    <property type="molecule type" value="Genomic_DNA"/>
</dbReference>
<dbReference type="SMART" id="SM00646">
    <property type="entry name" value="Ami_3"/>
    <property type="match status" value="1"/>
</dbReference>
<dbReference type="InterPro" id="IPR002508">
    <property type="entry name" value="MurNAc-LAA_cat"/>
</dbReference>
<dbReference type="GO" id="GO:0009253">
    <property type="term" value="P:peptidoglycan catabolic process"/>
    <property type="evidence" value="ECO:0007669"/>
    <property type="project" value="InterPro"/>
</dbReference>
<dbReference type="InterPro" id="IPR012854">
    <property type="entry name" value="Cu_amine_oxidase-like_N"/>
</dbReference>
<comment type="caution">
    <text evidence="4">The sequence shown here is derived from an EMBL/GenBank/DDBJ whole genome shotgun (WGS) entry which is preliminary data.</text>
</comment>
<feature type="signal peptide" evidence="2">
    <location>
        <begin position="1"/>
        <end position="23"/>
    </location>
</feature>
<dbReference type="GO" id="GO:0030288">
    <property type="term" value="C:outer membrane-bounded periplasmic space"/>
    <property type="evidence" value="ECO:0007669"/>
    <property type="project" value="TreeGrafter"/>
</dbReference>
<evidence type="ECO:0000313" key="4">
    <source>
        <dbReference type="EMBL" id="RXE59838.1"/>
    </source>
</evidence>
<sequence length="352" mass="38415">MKKLAFLLAVLTLVSLMAVPGFASSGQYYSGLWGMTSNAFIAVDGRILSLERNPVTIEGRILVPARTTFQVMGVRTEWYPSYQVIEMTKGNKTITMSIGNRVAYSDGSIKYMEAPPILVDGTVMVPIRFVAESFGENVGWDAKNVIAYIGKQPTEIPSRGGLNTDRTYKVVIDAGHGGTQSGAAYGGVKEKDLNLDIAKRLNALLQAEGIKTYMTRDNDTTLDLYSRSALANKVGADLLVSVHNNAGNSKTSGSMTLYHPDRSKTKGNLSTYEFAQIVQKNLNKTLKSKDMGVIQRPNLAVLRTANMPAVIAEIGYMTNSTELAKLKTDSYKQQAAEALKDAVIESLEKMYK</sequence>
<name>A0A4Q0I6D5_9FIRM</name>
<evidence type="ECO:0000256" key="1">
    <source>
        <dbReference type="ARBA" id="ARBA00022801"/>
    </source>
</evidence>
<organism evidence="4 5">
    <name type="scientific">Acetivibrio mesophilus</name>
    <dbReference type="NCBI Taxonomy" id="2487273"/>
    <lineage>
        <taxon>Bacteria</taxon>
        <taxon>Bacillati</taxon>
        <taxon>Bacillota</taxon>
        <taxon>Clostridia</taxon>
        <taxon>Eubacteriales</taxon>
        <taxon>Oscillospiraceae</taxon>
        <taxon>Acetivibrio</taxon>
    </lineage>
</organism>